<dbReference type="GO" id="GO:0008270">
    <property type="term" value="F:zinc ion binding"/>
    <property type="evidence" value="ECO:0007669"/>
    <property type="project" value="UniProtKB-KW"/>
</dbReference>
<comment type="subcellular location">
    <subcellularLocation>
        <location evidence="1">Nucleus</location>
    </subcellularLocation>
</comment>
<dbReference type="PANTHER" id="PTHR46481:SF10">
    <property type="entry name" value="ZINC FINGER BED DOMAIN-CONTAINING PROTEIN 39"/>
    <property type="match status" value="1"/>
</dbReference>
<dbReference type="InterPro" id="IPR052035">
    <property type="entry name" value="ZnF_BED_domain_contain"/>
</dbReference>
<keyword evidence="3" id="KW-0863">Zinc-finger</keyword>
<evidence type="ECO:0000256" key="1">
    <source>
        <dbReference type="ARBA" id="ARBA00004123"/>
    </source>
</evidence>
<feature type="chain" id="PRO_5034193488" evidence="7">
    <location>
        <begin position="22"/>
        <end position="557"/>
    </location>
</feature>
<name>A0A8H6X2S6_9AGAR</name>
<evidence type="ECO:0000256" key="7">
    <source>
        <dbReference type="SAM" id="SignalP"/>
    </source>
</evidence>
<dbReference type="GO" id="GO:0005634">
    <property type="term" value="C:nucleus"/>
    <property type="evidence" value="ECO:0007669"/>
    <property type="project" value="UniProtKB-SubCell"/>
</dbReference>
<keyword evidence="5" id="KW-0539">Nucleus</keyword>
<dbReference type="OrthoDB" id="3259198at2759"/>
<evidence type="ECO:0000256" key="4">
    <source>
        <dbReference type="ARBA" id="ARBA00022833"/>
    </source>
</evidence>
<sequence>MSKRRLSRVCGKSLFTIFILGACRRSLPVLVTQETSMDEIYQHLEDLTLVPSTGPRYLYFSVKGRRTAWEDTVESLGIGPMSHLFLKIPVPGGADDGNAEGASSHTKRKRNAERMKAVLEAEDMDSDGNPVDGQVKKAPRKKRKVKAKATPADTDPEDLNFTSGESEDSDSEPDVVITNEELAESLPAKTAKASTRNKAPAGPVKMSANSKGKGKARAHPVPEHSPLEPPSTPVNVDASSPVAGPSKRAKKSSNRNADASSPVAGPSKRAKKSNNRNPIYHFYEKLTTNADSEEEEGTVYWKCWHGNRKTFKITEAMHHNTSKLQQHLRKHFKPLYRLYQVLYKRDSPPTSDELALAEGTKLMDDDIAAEYALKADQLNMNIKEMFAKQAAAAEEPWDQQHFEDLVAKWVAVCDQPFTAVNAPEFREMLQYAHRKPLDIPHDKSVKIRIQGMATDLKDALKQIFKENLSDFVLSLDAWTSSNGYAFLAIVVHYIGNDGKLEECLIDFRELVGQHSGENMAAAVWKTVEDFGLKGRVISPVLRDIVAEYKLDHCLRNG</sequence>
<feature type="region of interest" description="Disordered" evidence="6">
    <location>
        <begin position="120"/>
        <end position="276"/>
    </location>
</feature>
<dbReference type="PROSITE" id="PS50053">
    <property type="entry name" value="UBIQUITIN_2"/>
    <property type="match status" value="1"/>
</dbReference>
<reference evidence="9" key="1">
    <citation type="submission" date="2020-05" db="EMBL/GenBank/DDBJ databases">
        <title>Mycena genomes resolve the evolution of fungal bioluminescence.</title>
        <authorList>
            <person name="Tsai I.J."/>
        </authorList>
    </citation>
    <scope>NUCLEOTIDE SEQUENCE</scope>
    <source>
        <strain evidence="9">CCC161011</strain>
    </source>
</reference>
<evidence type="ECO:0000256" key="6">
    <source>
        <dbReference type="SAM" id="MobiDB-lite"/>
    </source>
</evidence>
<comment type="caution">
    <text evidence="9">The sequence shown here is derived from an EMBL/GenBank/DDBJ whole genome shotgun (WGS) entry which is preliminary data.</text>
</comment>
<keyword evidence="7" id="KW-0732">Signal</keyword>
<feature type="signal peptide" evidence="7">
    <location>
        <begin position="1"/>
        <end position="21"/>
    </location>
</feature>
<evidence type="ECO:0000256" key="5">
    <source>
        <dbReference type="ARBA" id="ARBA00023242"/>
    </source>
</evidence>
<dbReference type="EMBL" id="JACAZI010000030">
    <property type="protein sequence ID" value="KAF7333142.1"/>
    <property type="molecule type" value="Genomic_DNA"/>
</dbReference>
<dbReference type="InterPro" id="IPR012337">
    <property type="entry name" value="RNaseH-like_sf"/>
</dbReference>
<organism evidence="9 10">
    <name type="scientific">Mycena venus</name>
    <dbReference type="NCBI Taxonomy" id="2733690"/>
    <lineage>
        <taxon>Eukaryota</taxon>
        <taxon>Fungi</taxon>
        <taxon>Dikarya</taxon>
        <taxon>Basidiomycota</taxon>
        <taxon>Agaricomycotina</taxon>
        <taxon>Agaricomycetes</taxon>
        <taxon>Agaricomycetidae</taxon>
        <taxon>Agaricales</taxon>
        <taxon>Marasmiineae</taxon>
        <taxon>Mycenaceae</taxon>
        <taxon>Mycena</taxon>
    </lineage>
</organism>
<keyword evidence="10" id="KW-1185">Reference proteome</keyword>
<gene>
    <name evidence="9" type="ORF">MVEN_02379700</name>
</gene>
<keyword evidence="2" id="KW-0479">Metal-binding</keyword>
<accession>A0A8H6X2S6</accession>
<keyword evidence="4" id="KW-0862">Zinc</keyword>
<evidence type="ECO:0000313" key="10">
    <source>
        <dbReference type="Proteomes" id="UP000620124"/>
    </source>
</evidence>
<evidence type="ECO:0000259" key="8">
    <source>
        <dbReference type="PROSITE" id="PS50053"/>
    </source>
</evidence>
<evidence type="ECO:0000313" key="9">
    <source>
        <dbReference type="EMBL" id="KAF7333142.1"/>
    </source>
</evidence>
<feature type="compositionally biased region" description="Basic residues" evidence="6">
    <location>
        <begin position="137"/>
        <end position="147"/>
    </location>
</feature>
<evidence type="ECO:0000256" key="3">
    <source>
        <dbReference type="ARBA" id="ARBA00022771"/>
    </source>
</evidence>
<dbReference type="InterPro" id="IPR000626">
    <property type="entry name" value="Ubiquitin-like_dom"/>
</dbReference>
<protein>
    <submittedName>
        <fullName evidence="9">Transposase-like protein</fullName>
    </submittedName>
</protein>
<dbReference type="Proteomes" id="UP000620124">
    <property type="component" value="Unassembled WGS sequence"/>
</dbReference>
<feature type="domain" description="Ubiquitin-like" evidence="8">
    <location>
        <begin position="15"/>
        <end position="93"/>
    </location>
</feature>
<proteinExistence type="predicted"/>
<dbReference type="SUPFAM" id="SSF53098">
    <property type="entry name" value="Ribonuclease H-like"/>
    <property type="match status" value="1"/>
</dbReference>
<evidence type="ECO:0000256" key="2">
    <source>
        <dbReference type="ARBA" id="ARBA00022723"/>
    </source>
</evidence>
<dbReference type="PANTHER" id="PTHR46481">
    <property type="entry name" value="ZINC FINGER BED DOMAIN-CONTAINING PROTEIN 4"/>
    <property type="match status" value="1"/>
</dbReference>
<dbReference type="PROSITE" id="PS51257">
    <property type="entry name" value="PROKAR_LIPOPROTEIN"/>
    <property type="match status" value="1"/>
</dbReference>
<dbReference type="AlphaFoldDB" id="A0A8H6X2S6"/>